<feature type="transmembrane region" description="Helical" evidence="1">
    <location>
        <begin position="186"/>
        <end position="206"/>
    </location>
</feature>
<dbReference type="Pfam" id="PF16481">
    <property type="entry name" value="DUF5058"/>
    <property type="match status" value="1"/>
</dbReference>
<keyword evidence="1" id="KW-1133">Transmembrane helix</keyword>
<evidence type="ECO:0000313" key="2">
    <source>
        <dbReference type="EMBL" id="MET3657477.1"/>
    </source>
</evidence>
<name>A0ABV2K8S2_SPOPS</name>
<keyword evidence="2" id="KW-0966">Cell projection</keyword>
<keyword evidence="3" id="KW-1185">Reference proteome</keyword>
<keyword evidence="1" id="KW-0812">Transmembrane</keyword>
<feature type="transmembrane region" description="Helical" evidence="1">
    <location>
        <begin position="56"/>
        <end position="78"/>
    </location>
</feature>
<keyword evidence="2" id="KW-0969">Cilium</keyword>
<feature type="transmembrane region" description="Helical" evidence="1">
    <location>
        <begin position="12"/>
        <end position="35"/>
    </location>
</feature>
<protein>
    <submittedName>
        <fullName evidence="2">Flagellar biogenesis protein FliO</fullName>
    </submittedName>
</protein>
<reference evidence="2 3" key="1">
    <citation type="submission" date="2024-06" db="EMBL/GenBank/DDBJ databases">
        <title>Sorghum-associated microbial communities from plants grown in Nebraska, USA.</title>
        <authorList>
            <person name="Schachtman D."/>
        </authorList>
    </citation>
    <scope>NUCLEOTIDE SEQUENCE [LARGE SCALE GENOMIC DNA]</scope>
    <source>
        <strain evidence="2 3">1288</strain>
    </source>
</reference>
<comment type="caution">
    <text evidence="2">The sequence shown here is derived from an EMBL/GenBank/DDBJ whole genome shotgun (WGS) entry which is preliminary data.</text>
</comment>
<dbReference type="RefSeq" id="WP_067204592.1">
    <property type="nucleotide sequence ID" value="NZ_CP014616.1"/>
</dbReference>
<dbReference type="InterPro" id="IPR032479">
    <property type="entry name" value="DUF5058"/>
</dbReference>
<dbReference type="EMBL" id="JBEPME010000003">
    <property type="protein sequence ID" value="MET3657477.1"/>
    <property type="molecule type" value="Genomic_DNA"/>
</dbReference>
<sequence>MEQVLKVANSFPIWIIAALVIGIVIFQAVVFIRLASKTAPSVGLTTLEVRSVVRTGAISSLGPSFAIIIVAISLITFLGNPVTLMRIGIVGSAPIETVGASLGAQAAGSELGSSTFTEQAFTTAVWVMCLGGMGWLLVTALFTKSLGKFQEKISRKNSNVRLLSIVSTAAMIGAFGYFGAGQMIRGINETVVFIAAFLVMPVIIWASNKFKMNWLREWSLGLVIVVGLSIGLLLT</sequence>
<keyword evidence="2" id="KW-0282">Flagellum</keyword>
<accession>A0ABV2K8S2</accession>
<evidence type="ECO:0000313" key="3">
    <source>
        <dbReference type="Proteomes" id="UP001549104"/>
    </source>
</evidence>
<dbReference type="Proteomes" id="UP001549104">
    <property type="component" value="Unassembled WGS sequence"/>
</dbReference>
<feature type="transmembrane region" description="Helical" evidence="1">
    <location>
        <begin position="120"/>
        <end position="142"/>
    </location>
</feature>
<feature type="transmembrane region" description="Helical" evidence="1">
    <location>
        <begin position="162"/>
        <end position="180"/>
    </location>
</feature>
<keyword evidence="1" id="KW-0472">Membrane</keyword>
<feature type="transmembrane region" description="Helical" evidence="1">
    <location>
        <begin position="218"/>
        <end position="234"/>
    </location>
</feature>
<evidence type="ECO:0000256" key="1">
    <source>
        <dbReference type="SAM" id="Phobius"/>
    </source>
</evidence>
<organism evidence="2 3">
    <name type="scientific">Sporosarcina psychrophila</name>
    <name type="common">Bacillus psychrophilus</name>
    <dbReference type="NCBI Taxonomy" id="1476"/>
    <lineage>
        <taxon>Bacteria</taxon>
        <taxon>Bacillati</taxon>
        <taxon>Bacillota</taxon>
        <taxon>Bacilli</taxon>
        <taxon>Bacillales</taxon>
        <taxon>Caryophanaceae</taxon>
        <taxon>Sporosarcina</taxon>
    </lineage>
</organism>
<gene>
    <name evidence="2" type="ORF">ABIC55_002564</name>
</gene>
<proteinExistence type="predicted"/>